<evidence type="ECO:0000313" key="3">
    <source>
        <dbReference type="Proteomes" id="UP000308768"/>
    </source>
</evidence>
<evidence type="ECO:0000313" key="2">
    <source>
        <dbReference type="EMBL" id="TKA67166.1"/>
    </source>
</evidence>
<organism evidence="2 3">
    <name type="scientific">Cryomyces minteri</name>
    <dbReference type="NCBI Taxonomy" id="331657"/>
    <lineage>
        <taxon>Eukaryota</taxon>
        <taxon>Fungi</taxon>
        <taxon>Dikarya</taxon>
        <taxon>Ascomycota</taxon>
        <taxon>Pezizomycotina</taxon>
        <taxon>Dothideomycetes</taxon>
        <taxon>Dothideomycetes incertae sedis</taxon>
        <taxon>Cryomyces</taxon>
    </lineage>
</organism>
<protein>
    <submittedName>
        <fullName evidence="2">Uncharacterized protein</fullName>
    </submittedName>
</protein>
<accession>A0A4U0WWK9</accession>
<gene>
    <name evidence="2" type="ORF">B0A49_07579</name>
</gene>
<keyword evidence="3" id="KW-1185">Reference proteome</keyword>
<sequence>MASANPTAGQLFTPYPLPREQLYTTDEQKQMLAAFQSDSYVGLLRKLRAIEERASPDPPKSRLLHLVDNDKYALLVVASVPKKVIEALLDGTLLEKLLNDADWKTQRQMMVHVPSMHPDEEDPGCYLNIVARPNGRSLTPAEFERVLSVMEVCVGLKPDPSNTVQRDVAFVYSNRSSGDWKEFLLDNPSLPTAVSKFITANRTLKLGSSTTIPSVDVQFPAQVGWSIRLTTHLKEHLTAARTSPPLFVLAECVVHCLWPTEFKMHQLVVFRPFFWQMASIGECILAQLAASYGCYGGFNGTQAGLSDSDAVQSDQWPDHQDAALRAGICRTIQGNMDDLMEALRADRKKVETAINGLAMQERLEQLQSEVDNLERVLQHEEVETTKALDRLTNTQEAIEAGGLPDHQIPEHKLEGGFAGGREVLDEVDKLQKKLQKQLQHESKSLNIIESVLRD</sequence>
<evidence type="ECO:0000256" key="1">
    <source>
        <dbReference type="SAM" id="Coils"/>
    </source>
</evidence>
<proteinExistence type="predicted"/>
<dbReference type="OrthoDB" id="3903939at2759"/>
<reference evidence="2 3" key="1">
    <citation type="submission" date="2017-03" db="EMBL/GenBank/DDBJ databases">
        <title>Genomes of endolithic fungi from Antarctica.</title>
        <authorList>
            <person name="Coleine C."/>
            <person name="Masonjones S."/>
            <person name="Stajich J.E."/>
        </authorList>
    </citation>
    <scope>NUCLEOTIDE SEQUENCE [LARGE SCALE GENOMIC DNA]</scope>
    <source>
        <strain evidence="2 3">CCFEE 5187</strain>
    </source>
</reference>
<keyword evidence="1" id="KW-0175">Coiled coil</keyword>
<dbReference type="AlphaFoldDB" id="A0A4U0WWK9"/>
<feature type="coiled-coil region" evidence="1">
    <location>
        <begin position="340"/>
        <end position="383"/>
    </location>
</feature>
<dbReference type="EMBL" id="NAJN01000941">
    <property type="protein sequence ID" value="TKA67166.1"/>
    <property type="molecule type" value="Genomic_DNA"/>
</dbReference>
<dbReference type="Proteomes" id="UP000308768">
    <property type="component" value="Unassembled WGS sequence"/>
</dbReference>
<name>A0A4U0WWK9_9PEZI</name>
<comment type="caution">
    <text evidence="2">The sequence shown here is derived from an EMBL/GenBank/DDBJ whole genome shotgun (WGS) entry which is preliminary data.</text>
</comment>